<keyword evidence="1 3" id="KW-0420">Kringle</keyword>
<dbReference type="PANTHER" id="PTHR24261">
    <property type="entry name" value="PLASMINOGEN-RELATED"/>
    <property type="match status" value="1"/>
</dbReference>
<keyword evidence="6" id="KW-1185">Reference proteome</keyword>
<dbReference type="Pfam" id="PF00051">
    <property type="entry name" value="Kringle"/>
    <property type="match status" value="2"/>
</dbReference>
<dbReference type="Gene3D" id="2.40.20.10">
    <property type="entry name" value="Plasminogen Kringle 4"/>
    <property type="match status" value="2"/>
</dbReference>
<name>A0A7R9AG60_9CRUS</name>
<dbReference type="SMART" id="SM00130">
    <property type="entry name" value="KR"/>
    <property type="match status" value="2"/>
</dbReference>
<dbReference type="PRINTS" id="PR00018">
    <property type="entry name" value="KRINGLE"/>
</dbReference>
<dbReference type="CDD" id="cd00108">
    <property type="entry name" value="KR"/>
    <property type="match status" value="1"/>
</dbReference>
<gene>
    <name evidence="5" type="ORF">DSTB1V02_LOCUS13231</name>
</gene>
<evidence type="ECO:0000256" key="3">
    <source>
        <dbReference type="PROSITE-ProRule" id="PRU00121"/>
    </source>
</evidence>
<reference evidence="5" key="1">
    <citation type="submission" date="2020-11" db="EMBL/GenBank/DDBJ databases">
        <authorList>
            <person name="Tran Van P."/>
        </authorList>
    </citation>
    <scope>NUCLEOTIDE SEQUENCE</scope>
</reference>
<dbReference type="PROSITE" id="PS00021">
    <property type="entry name" value="KRINGLE_1"/>
    <property type="match status" value="2"/>
</dbReference>
<evidence type="ECO:0000313" key="5">
    <source>
        <dbReference type="EMBL" id="CAD7253482.1"/>
    </source>
</evidence>
<dbReference type="Proteomes" id="UP000677054">
    <property type="component" value="Unassembled WGS sequence"/>
</dbReference>
<dbReference type="InterPro" id="IPR050759">
    <property type="entry name" value="Serine_protease_kringle"/>
</dbReference>
<organism evidence="5">
    <name type="scientific">Darwinula stevensoni</name>
    <dbReference type="NCBI Taxonomy" id="69355"/>
    <lineage>
        <taxon>Eukaryota</taxon>
        <taxon>Metazoa</taxon>
        <taxon>Ecdysozoa</taxon>
        <taxon>Arthropoda</taxon>
        <taxon>Crustacea</taxon>
        <taxon>Oligostraca</taxon>
        <taxon>Ostracoda</taxon>
        <taxon>Podocopa</taxon>
        <taxon>Podocopida</taxon>
        <taxon>Darwinulocopina</taxon>
        <taxon>Darwinuloidea</taxon>
        <taxon>Darwinulidae</taxon>
        <taxon>Darwinula</taxon>
    </lineage>
</organism>
<accession>A0A7R9AG60</accession>
<dbReference type="AlphaFoldDB" id="A0A7R9AG60"/>
<dbReference type="InterPro" id="IPR013806">
    <property type="entry name" value="Kringle-like"/>
</dbReference>
<evidence type="ECO:0000256" key="1">
    <source>
        <dbReference type="ARBA" id="ARBA00022572"/>
    </source>
</evidence>
<comment type="caution">
    <text evidence="3">Lacks conserved residue(s) required for the propagation of feature annotation.</text>
</comment>
<proteinExistence type="predicted"/>
<dbReference type="SUPFAM" id="SSF57440">
    <property type="entry name" value="Kringle-like"/>
    <property type="match status" value="2"/>
</dbReference>
<feature type="domain" description="Kringle" evidence="4">
    <location>
        <begin position="115"/>
        <end position="191"/>
    </location>
</feature>
<protein>
    <recommendedName>
        <fullName evidence="4">Kringle domain-containing protein</fullName>
    </recommendedName>
</protein>
<dbReference type="InterPro" id="IPR018056">
    <property type="entry name" value="Kringle_CS"/>
</dbReference>
<sequence length="192" mass="21783">MTDPPEFKLSRKGGEYVGKRSKSISGFPCATWLSHNESSEILLPGFSDEVDASHRFCRNPNGQPHGPWCYVDADAGPEWEYCDVPFFSDVHGERCDVRIEGHCVHPRECKMDVTGLSYTGRKNVTIKGHQCQRWMSNFPNDQLLFGTENQTFPDDLHLQHNFCRNPTGDEGGPWCYKSNGIGLDYCDIPICY</sequence>
<keyword evidence="2 3" id="KW-1015">Disulfide bond</keyword>
<feature type="disulfide bond" evidence="3">
    <location>
        <begin position="163"/>
        <end position="186"/>
    </location>
</feature>
<evidence type="ECO:0000313" key="6">
    <source>
        <dbReference type="Proteomes" id="UP000677054"/>
    </source>
</evidence>
<dbReference type="EMBL" id="CAJPEV010005925">
    <property type="protein sequence ID" value="CAG0903663.1"/>
    <property type="molecule type" value="Genomic_DNA"/>
</dbReference>
<evidence type="ECO:0000259" key="4">
    <source>
        <dbReference type="PROSITE" id="PS50070"/>
    </source>
</evidence>
<dbReference type="PROSITE" id="PS50070">
    <property type="entry name" value="KRINGLE_2"/>
    <property type="match status" value="2"/>
</dbReference>
<dbReference type="InterPro" id="IPR000001">
    <property type="entry name" value="Kringle"/>
</dbReference>
<dbReference type="OrthoDB" id="1915767at2759"/>
<dbReference type="PANTHER" id="PTHR24261:SF7">
    <property type="entry name" value="KRINGLE DOMAIN-CONTAINING PROTEIN"/>
    <property type="match status" value="1"/>
</dbReference>
<dbReference type="InterPro" id="IPR038178">
    <property type="entry name" value="Kringle_sf"/>
</dbReference>
<dbReference type="EMBL" id="LR905442">
    <property type="protein sequence ID" value="CAD7253482.1"/>
    <property type="molecule type" value="Genomic_DNA"/>
</dbReference>
<feature type="domain" description="Kringle" evidence="4">
    <location>
        <begin position="12"/>
        <end position="87"/>
    </location>
</feature>
<evidence type="ECO:0000256" key="2">
    <source>
        <dbReference type="ARBA" id="ARBA00023157"/>
    </source>
</evidence>